<reference evidence="8 9" key="1">
    <citation type="submission" date="2020-07" db="EMBL/GenBank/DDBJ databases">
        <title>Taxonomic revisions and descriptions of new bacterial species based on genomic comparisons in the high-G+C-content subgroup of the family Alcaligenaceae.</title>
        <authorList>
            <person name="Szabo A."/>
            <person name="Felfoldi T."/>
        </authorList>
    </citation>
    <scope>NUCLEOTIDE SEQUENCE [LARGE SCALE GENOMIC DNA]</scope>
    <source>
        <strain evidence="8 9">DSM 25264</strain>
    </source>
</reference>
<evidence type="ECO:0000256" key="1">
    <source>
        <dbReference type="ARBA" id="ARBA00007487"/>
    </source>
</evidence>
<dbReference type="PANTHER" id="PTHR12213">
    <property type="entry name" value="CORRINOID ADENOSYLTRANSFERASE"/>
    <property type="match status" value="1"/>
</dbReference>
<evidence type="ECO:0000256" key="5">
    <source>
        <dbReference type="ARBA" id="ARBA00022840"/>
    </source>
</evidence>
<dbReference type="EC" id="2.5.1.-" evidence="6"/>
<dbReference type="OrthoDB" id="9778896at2"/>
<keyword evidence="5 6" id="KW-0067">ATP-binding</keyword>
<keyword evidence="9" id="KW-1185">Reference proteome</keyword>
<evidence type="ECO:0000256" key="2">
    <source>
        <dbReference type="ARBA" id="ARBA00011233"/>
    </source>
</evidence>
<evidence type="ECO:0000313" key="8">
    <source>
        <dbReference type="EMBL" id="NYT38068.1"/>
    </source>
</evidence>
<keyword evidence="3 6" id="KW-0808">Transferase</keyword>
<dbReference type="EMBL" id="JACCEW010000004">
    <property type="protein sequence ID" value="NYT38068.1"/>
    <property type="molecule type" value="Genomic_DNA"/>
</dbReference>
<dbReference type="Gene3D" id="1.20.1200.10">
    <property type="entry name" value="Cobalamin adenosyltransferase-like"/>
    <property type="match status" value="1"/>
</dbReference>
<dbReference type="InterPro" id="IPR029499">
    <property type="entry name" value="PduO-typ"/>
</dbReference>
<protein>
    <recommendedName>
        <fullName evidence="6">Cobalamin adenosyltransferase</fullName>
        <ecNumber evidence="6">2.5.1.-</ecNumber>
    </recommendedName>
</protein>
<keyword evidence="6" id="KW-0169">Cobalamin biosynthesis</keyword>
<organism evidence="8 9">
    <name type="scientific">Allopusillimonas soli</name>
    <dbReference type="NCBI Taxonomy" id="659016"/>
    <lineage>
        <taxon>Bacteria</taxon>
        <taxon>Pseudomonadati</taxon>
        <taxon>Pseudomonadota</taxon>
        <taxon>Betaproteobacteria</taxon>
        <taxon>Burkholderiales</taxon>
        <taxon>Alcaligenaceae</taxon>
        <taxon>Allopusillimonas</taxon>
    </lineage>
</organism>
<feature type="domain" description="Cobalamin adenosyltransferase-like" evidence="7">
    <location>
        <begin position="8"/>
        <end position="165"/>
    </location>
</feature>
<comment type="caution">
    <text evidence="8">The sequence shown here is derived from an EMBL/GenBank/DDBJ whole genome shotgun (WGS) entry which is preliminary data.</text>
</comment>
<accession>A0A853FEE5</accession>
<dbReference type="SUPFAM" id="SSF89028">
    <property type="entry name" value="Cobalamin adenosyltransferase-like"/>
    <property type="match status" value="1"/>
</dbReference>
<dbReference type="Proteomes" id="UP000580517">
    <property type="component" value="Unassembled WGS sequence"/>
</dbReference>
<comment type="catalytic activity">
    <reaction evidence="6">
        <text>2 cob(II)alamin + AH2 + 2 ATP = 2 adenosylcob(III)alamin + 2 triphosphate + A + 2 H(+)</text>
        <dbReference type="Rhea" id="RHEA:53304"/>
        <dbReference type="ChEBI" id="CHEBI:13193"/>
        <dbReference type="ChEBI" id="CHEBI:15378"/>
        <dbReference type="ChEBI" id="CHEBI:16304"/>
        <dbReference type="ChEBI" id="CHEBI:17499"/>
        <dbReference type="ChEBI" id="CHEBI:18036"/>
        <dbReference type="ChEBI" id="CHEBI:18408"/>
        <dbReference type="ChEBI" id="CHEBI:30616"/>
    </reaction>
</comment>
<evidence type="ECO:0000256" key="4">
    <source>
        <dbReference type="ARBA" id="ARBA00022741"/>
    </source>
</evidence>
<dbReference type="InterPro" id="IPR036451">
    <property type="entry name" value="CblAdoTrfase-like_sf"/>
</dbReference>
<gene>
    <name evidence="8" type="ORF">H0A68_14365</name>
</gene>
<dbReference type="GO" id="GO:0009236">
    <property type="term" value="P:cobalamin biosynthetic process"/>
    <property type="evidence" value="ECO:0007669"/>
    <property type="project" value="UniProtKB-UniRule"/>
</dbReference>
<dbReference type="PANTHER" id="PTHR12213:SF0">
    <property type="entry name" value="CORRINOID ADENOSYLTRANSFERASE MMAB"/>
    <property type="match status" value="1"/>
</dbReference>
<dbReference type="InterPro" id="IPR016030">
    <property type="entry name" value="CblAdoTrfase-like"/>
</dbReference>
<name>A0A853FEE5_9BURK</name>
<dbReference type="GO" id="GO:0008817">
    <property type="term" value="F:corrinoid adenosyltransferase activity"/>
    <property type="evidence" value="ECO:0007669"/>
    <property type="project" value="TreeGrafter"/>
</dbReference>
<evidence type="ECO:0000259" key="7">
    <source>
        <dbReference type="Pfam" id="PF01923"/>
    </source>
</evidence>
<dbReference type="GO" id="GO:0005524">
    <property type="term" value="F:ATP binding"/>
    <property type="evidence" value="ECO:0007669"/>
    <property type="project" value="UniProtKB-UniRule"/>
</dbReference>
<proteinExistence type="inferred from homology"/>
<dbReference type="RefSeq" id="WP_129970006.1">
    <property type="nucleotide sequence ID" value="NZ_JACCEW010000004.1"/>
</dbReference>
<dbReference type="NCBIfam" id="TIGR00636">
    <property type="entry name" value="PduO_Nterm"/>
    <property type="match status" value="1"/>
</dbReference>
<evidence type="ECO:0000256" key="3">
    <source>
        <dbReference type="ARBA" id="ARBA00022679"/>
    </source>
</evidence>
<dbReference type="AlphaFoldDB" id="A0A853FEE5"/>
<evidence type="ECO:0000313" key="9">
    <source>
        <dbReference type="Proteomes" id="UP000580517"/>
    </source>
</evidence>
<sequence length="179" mass="19614">MKTRLSIIATRTGDQGTTGLGDGSRIDKDTARITALGDIDELNSAVGLLRTEGLPDDIDAVLDRIQHHLFDLGGELCIPGHEAVQTSHVLYLDEMLAHYNATLGKLEEFILPGGTRAAALAHMARTICRRAERSVVALSRNEAVRAPVRQYLNRLSDLCFVLARALNRAAGRADVFWQR</sequence>
<keyword evidence="4 6" id="KW-0547">Nucleotide-binding</keyword>
<dbReference type="Pfam" id="PF01923">
    <property type="entry name" value="Cob_adeno_trans"/>
    <property type="match status" value="1"/>
</dbReference>
<comment type="similarity">
    <text evidence="1 6">Belongs to the Cob(I)alamin adenosyltransferase family.</text>
</comment>
<evidence type="ECO:0000256" key="6">
    <source>
        <dbReference type="RuleBase" id="RU366026"/>
    </source>
</evidence>
<comment type="subunit">
    <text evidence="2">Homotrimer.</text>
</comment>
<dbReference type="FunFam" id="1.20.1200.10:FF:000001">
    <property type="entry name" value="Cob(I)yrinic acid a,c-diamide adenosyltransferase"/>
    <property type="match status" value="1"/>
</dbReference>